<dbReference type="PANTHER" id="PTHR30204:SF90">
    <property type="entry name" value="HTH-TYPE TRANSCRIPTIONAL ACTIVATOR MTA"/>
    <property type="match status" value="1"/>
</dbReference>
<dbReference type="PANTHER" id="PTHR30204">
    <property type="entry name" value="REDOX-CYCLING DRUG-SENSING TRANSCRIPTIONAL ACTIVATOR SOXR"/>
    <property type="match status" value="1"/>
</dbReference>
<evidence type="ECO:0000256" key="1">
    <source>
        <dbReference type="ARBA" id="ARBA00023125"/>
    </source>
</evidence>
<name>A0A841GJH9_9GAMM</name>
<accession>A0A841GJH9</accession>
<dbReference type="CDD" id="cd00592">
    <property type="entry name" value="HTH_MerR-like"/>
    <property type="match status" value="1"/>
</dbReference>
<dbReference type="SUPFAM" id="SSF46955">
    <property type="entry name" value="Putative DNA-binding domain"/>
    <property type="match status" value="1"/>
</dbReference>
<proteinExistence type="predicted"/>
<reference evidence="3 4" key="1">
    <citation type="submission" date="2020-08" db="EMBL/GenBank/DDBJ databases">
        <title>Genomic Encyclopedia of Type Strains, Phase IV (KMG-IV): sequencing the most valuable type-strain genomes for metagenomic binning, comparative biology and taxonomic classification.</title>
        <authorList>
            <person name="Goeker M."/>
        </authorList>
    </citation>
    <scope>NUCLEOTIDE SEQUENCE [LARGE SCALE GENOMIC DNA]</scope>
    <source>
        <strain evidence="3 4">DSM 22975</strain>
    </source>
</reference>
<dbReference type="Gene3D" id="3.20.80.10">
    <property type="entry name" value="Regulatory factor, effector binding domain"/>
    <property type="match status" value="1"/>
</dbReference>
<dbReference type="Proteomes" id="UP000585721">
    <property type="component" value="Unassembled WGS sequence"/>
</dbReference>
<sequence>MKYYSIKEFEKVTNISAYNLRFFDKIGLLQPKREANGYRSYALSQIAEAQMILILQQAGVPNKEIKTILDQYACEQTIDKLDDYQRRLASLIEQMTASHQYLLNQIDDLNYIQQAKKNLDEPFIESLPEKQIGVIELQTEDILDFFDTVRNLCKQDSWYLSSHYGFILDSADIQQCYPLKKMYCYIEPVLSLFPEKIQADNYMCMYSRGSLENNRKVKWLLDYAQQQGHLRPDNILIENVSGPVIDKEKSEFIIKIMIPLGLKK</sequence>
<keyword evidence="1 3" id="KW-0238">DNA-binding</keyword>
<dbReference type="PROSITE" id="PS50937">
    <property type="entry name" value="HTH_MERR_2"/>
    <property type="match status" value="1"/>
</dbReference>
<dbReference type="InterPro" id="IPR000551">
    <property type="entry name" value="MerR-type_HTH_dom"/>
</dbReference>
<dbReference type="RefSeq" id="WP_188025778.1">
    <property type="nucleotide sequence ID" value="NZ_JACHGR010000002.1"/>
</dbReference>
<evidence type="ECO:0000313" key="4">
    <source>
        <dbReference type="Proteomes" id="UP000585721"/>
    </source>
</evidence>
<dbReference type="Gene3D" id="1.10.1660.10">
    <property type="match status" value="1"/>
</dbReference>
<keyword evidence="4" id="KW-1185">Reference proteome</keyword>
<dbReference type="GO" id="GO:0003677">
    <property type="term" value="F:DNA binding"/>
    <property type="evidence" value="ECO:0007669"/>
    <property type="project" value="UniProtKB-KW"/>
</dbReference>
<protein>
    <submittedName>
        <fullName evidence="3">DNA-binding transcriptional MerR regulator</fullName>
    </submittedName>
</protein>
<dbReference type="GO" id="GO:0003700">
    <property type="term" value="F:DNA-binding transcription factor activity"/>
    <property type="evidence" value="ECO:0007669"/>
    <property type="project" value="InterPro"/>
</dbReference>
<dbReference type="SMART" id="SM00422">
    <property type="entry name" value="HTH_MERR"/>
    <property type="match status" value="1"/>
</dbReference>
<dbReference type="EMBL" id="JACHGR010000002">
    <property type="protein sequence ID" value="MBB6054990.1"/>
    <property type="molecule type" value="Genomic_DNA"/>
</dbReference>
<dbReference type="AlphaFoldDB" id="A0A841GJH9"/>
<evidence type="ECO:0000259" key="2">
    <source>
        <dbReference type="PROSITE" id="PS50937"/>
    </source>
</evidence>
<dbReference type="InterPro" id="IPR009061">
    <property type="entry name" value="DNA-bd_dom_put_sf"/>
</dbReference>
<gene>
    <name evidence="3" type="ORF">HNR75_000862</name>
</gene>
<dbReference type="Pfam" id="PF13411">
    <property type="entry name" value="MerR_1"/>
    <property type="match status" value="1"/>
</dbReference>
<dbReference type="InterPro" id="IPR047057">
    <property type="entry name" value="MerR_fam"/>
</dbReference>
<dbReference type="InterPro" id="IPR011256">
    <property type="entry name" value="Reg_factor_effector_dom_sf"/>
</dbReference>
<comment type="caution">
    <text evidence="3">The sequence shown here is derived from an EMBL/GenBank/DDBJ whole genome shotgun (WGS) entry which is preliminary data.</text>
</comment>
<evidence type="ECO:0000313" key="3">
    <source>
        <dbReference type="EMBL" id="MBB6054990.1"/>
    </source>
</evidence>
<organism evidence="3 4">
    <name type="scientific">Tolumonas osonensis</name>
    <dbReference type="NCBI Taxonomy" id="675874"/>
    <lineage>
        <taxon>Bacteria</taxon>
        <taxon>Pseudomonadati</taxon>
        <taxon>Pseudomonadota</taxon>
        <taxon>Gammaproteobacteria</taxon>
        <taxon>Aeromonadales</taxon>
        <taxon>Aeromonadaceae</taxon>
        <taxon>Tolumonas</taxon>
    </lineage>
</organism>
<feature type="domain" description="HTH merR-type" evidence="2">
    <location>
        <begin position="3"/>
        <end position="71"/>
    </location>
</feature>